<organism evidence="1 2">
    <name type="scientific">Acinetobacter nosocomialis</name>
    <dbReference type="NCBI Taxonomy" id="106654"/>
    <lineage>
        <taxon>Bacteria</taxon>
        <taxon>Pseudomonadati</taxon>
        <taxon>Pseudomonadota</taxon>
        <taxon>Gammaproteobacteria</taxon>
        <taxon>Moraxellales</taxon>
        <taxon>Moraxellaceae</taxon>
        <taxon>Acinetobacter</taxon>
        <taxon>Acinetobacter calcoaceticus/baumannii complex</taxon>
    </lineage>
</organism>
<dbReference type="Proteomes" id="UP000325778">
    <property type="component" value="Chromosome"/>
</dbReference>
<dbReference type="AlphaFoldDB" id="A0AB37CQN8"/>
<evidence type="ECO:0000313" key="2">
    <source>
        <dbReference type="Proteomes" id="UP000325778"/>
    </source>
</evidence>
<evidence type="ECO:0000313" key="1">
    <source>
        <dbReference type="EMBL" id="QGA42455.1"/>
    </source>
</evidence>
<protein>
    <submittedName>
        <fullName evidence="1">Uncharacterized protein</fullName>
    </submittedName>
</protein>
<dbReference type="EMBL" id="CP045560">
    <property type="protein sequence ID" value="QGA42455.1"/>
    <property type="molecule type" value="Genomic_DNA"/>
</dbReference>
<gene>
    <name evidence="1" type="ORF">GD578_00325</name>
</gene>
<dbReference type="RefSeq" id="WP_016142555.1">
    <property type="nucleotide sequence ID" value="NZ_BKKB01000003.1"/>
</dbReference>
<proteinExistence type="predicted"/>
<reference evidence="1 2" key="1">
    <citation type="journal article" date="2021" name="MSphere">
        <title>Complete Genome Sequencing of Acinetobacter baumannii AC1633 and Acinetobacter nosocomialis AC1530 Unveils a Large Multidrug-Resistant Plasmid Encoding the NDM-1 and OXA-58 Carbapenemases.</title>
        <authorList>
            <person name="Alattraqchi A.G."/>
            <person name="Mohd Rani F."/>
            <person name="A. Rahman N.I."/>
            <person name="Ismail S."/>
            <person name="Cleary D.W."/>
            <person name="Clarke S.C."/>
            <person name="Yeo C.C."/>
        </authorList>
    </citation>
    <scope>NUCLEOTIDE SEQUENCE [LARGE SCALE GENOMIC DNA]</scope>
    <source>
        <strain evidence="1 2">AC1530</strain>
    </source>
</reference>
<accession>A0AB37CQN8</accession>
<name>A0AB37CQN8_ACINO</name>
<sequence length="72" mass="8727">MEKIYESRIIDEFEGWDGDKTYELDNGSIWKLASYKYQYSYKYRPKAVIYRNNGSYYLEVEGMGEALRVYRL</sequence>